<dbReference type="Gene3D" id="3.40.50.1820">
    <property type="entry name" value="alpha/beta hydrolase"/>
    <property type="match status" value="1"/>
</dbReference>
<protein>
    <submittedName>
        <fullName evidence="2">Pimeloyl-ACP methyl ester carboxylesterase</fullName>
    </submittedName>
</protein>
<feature type="domain" description="AB hydrolase-1" evidence="1">
    <location>
        <begin position="22"/>
        <end position="254"/>
    </location>
</feature>
<evidence type="ECO:0000313" key="2">
    <source>
        <dbReference type="EMBL" id="PJI86386.1"/>
    </source>
</evidence>
<evidence type="ECO:0000313" key="3">
    <source>
        <dbReference type="Proteomes" id="UP000228531"/>
    </source>
</evidence>
<dbReference type="OrthoDB" id="9804723at2"/>
<dbReference type="PRINTS" id="PR00111">
    <property type="entry name" value="ABHYDROLASE"/>
</dbReference>
<keyword evidence="3" id="KW-1185">Reference proteome</keyword>
<reference evidence="2 3" key="1">
    <citation type="submission" date="2017-11" db="EMBL/GenBank/DDBJ databases">
        <title>Genomic Encyclopedia of Archaeal and Bacterial Type Strains, Phase II (KMG-II): From Individual Species to Whole Genera.</title>
        <authorList>
            <person name="Goeker M."/>
        </authorList>
    </citation>
    <scope>NUCLEOTIDE SEQUENCE [LARGE SCALE GENOMIC DNA]</scope>
    <source>
        <strain evidence="2 3">DSM 29128</strain>
    </source>
</reference>
<dbReference type="AlphaFoldDB" id="A0A2M8W633"/>
<name>A0A2M8W633_9RHOB</name>
<dbReference type="InterPro" id="IPR000073">
    <property type="entry name" value="AB_hydrolase_1"/>
</dbReference>
<proteinExistence type="predicted"/>
<sequence length="269" mass="29548">MPKIDVNGRSIHYVTAGSGPETIVFSHGYLMSHRMFAAQIEALSATYRLIAFDHRGHGGSGPCHQPFGIYDLVDDAEQVIDALCDGPVHFAGMSTGGYVGMRLLLRRPDLFQSLILMDTGANAESKASLRQYNQLLFLVRLVGIRPLLGKVLPLLFGQAFRNDPTQQDAFATWKADIGRLDRTSVRQFGRAIFDRDDVRGELQELDTPPPTLIIVGAKDIPTPPATAEELQEVIKGSELIEVADAGHTSPLERPVVVTEAITRFLNQQT</sequence>
<dbReference type="Pfam" id="PF00561">
    <property type="entry name" value="Abhydrolase_1"/>
    <property type="match status" value="1"/>
</dbReference>
<dbReference type="PANTHER" id="PTHR43798:SF29">
    <property type="entry name" value="AB HYDROLASE-1 DOMAIN-CONTAINING PROTEIN"/>
    <property type="match status" value="1"/>
</dbReference>
<dbReference type="InterPro" id="IPR050266">
    <property type="entry name" value="AB_hydrolase_sf"/>
</dbReference>
<gene>
    <name evidence="2" type="ORF">BC777_2755</name>
</gene>
<dbReference type="Proteomes" id="UP000228531">
    <property type="component" value="Unassembled WGS sequence"/>
</dbReference>
<evidence type="ECO:0000259" key="1">
    <source>
        <dbReference type="Pfam" id="PF00561"/>
    </source>
</evidence>
<comment type="caution">
    <text evidence="2">The sequence shown here is derived from an EMBL/GenBank/DDBJ whole genome shotgun (WGS) entry which is preliminary data.</text>
</comment>
<dbReference type="PANTHER" id="PTHR43798">
    <property type="entry name" value="MONOACYLGLYCEROL LIPASE"/>
    <property type="match status" value="1"/>
</dbReference>
<accession>A0A2M8W633</accession>
<dbReference type="RefSeq" id="WP_100368676.1">
    <property type="nucleotide sequence ID" value="NZ_PGTY01000002.1"/>
</dbReference>
<dbReference type="EMBL" id="PGTY01000002">
    <property type="protein sequence ID" value="PJI86386.1"/>
    <property type="molecule type" value="Genomic_DNA"/>
</dbReference>
<dbReference type="InterPro" id="IPR029058">
    <property type="entry name" value="AB_hydrolase_fold"/>
</dbReference>
<organism evidence="2 3">
    <name type="scientific">Yoonia maricola</name>
    <dbReference type="NCBI Taxonomy" id="420999"/>
    <lineage>
        <taxon>Bacteria</taxon>
        <taxon>Pseudomonadati</taxon>
        <taxon>Pseudomonadota</taxon>
        <taxon>Alphaproteobacteria</taxon>
        <taxon>Rhodobacterales</taxon>
        <taxon>Paracoccaceae</taxon>
        <taxon>Yoonia</taxon>
    </lineage>
</organism>
<dbReference type="SUPFAM" id="SSF53474">
    <property type="entry name" value="alpha/beta-Hydrolases"/>
    <property type="match status" value="1"/>
</dbReference>